<sequence>MIETECSVARRLEFPADKLRREIKMIENGSYVCGSSSLGGLSCVSLDELPSSRAARVSKGSLLDTENPFYPVRPTDGPLSGSAAVRSEPWNPCQYSIGSNSRKIRFRFQ</sequence>
<keyword evidence="2" id="KW-1185">Reference proteome</keyword>
<evidence type="ECO:0000313" key="2">
    <source>
        <dbReference type="Proteomes" id="UP001307889"/>
    </source>
</evidence>
<organism evidence="1 2">
    <name type="scientific">Nesidiocoris tenuis</name>
    <dbReference type="NCBI Taxonomy" id="355587"/>
    <lineage>
        <taxon>Eukaryota</taxon>
        <taxon>Metazoa</taxon>
        <taxon>Ecdysozoa</taxon>
        <taxon>Arthropoda</taxon>
        <taxon>Hexapoda</taxon>
        <taxon>Insecta</taxon>
        <taxon>Pterygota</taxon>
        <taxon>Neoptera</taxon>
        <taxon>Paraneoptera</taxon>
        <taxon>Hemiptera</taxon>
        <taxon>Heteroptera</taxon>
        <taxon>Panheteroptera</taxon>
        <taxon>Cimicomorpha</taxon>
        <taxon>Miridae</taxon>
        <taxon>Dicyphina</taxon>
        <taxon>Nesidiocoris</taxon>
    </lineage>
</organism>
<evidence type="ECO:0000313" key="1">
    <source>
        <dbReference type="EMBL" id="BES89376.1"/>
    </source>
</evidence>
<protein>
    <submittedName>
        <fullName evidence="1">Uncharacterized protein</fullName>
    </submittedName>
</protein>
<accession>A0ABN7AAN0</accession>
<dbReference type="Proteomes" id="UP001307889">
    <property type="component" value="Chromosome 1"/>
</dbReference>
<gene>
    <name evidence="1" type="ORF">NTJ_02183</name>
</gene>
<name>A0ABN7AAN0_9HEMI</name>
<proteinExistence type="predicted"/>
<reference evidence="1 2" key="1">
    <citation type="submission" date="2023-09" db="EMBL/GenBank/DDBJ databases">
        <title>Nesidiocoris tenuis whole genome shotgun sequence.</title>
        <authorList>
            <person name="Shibata T."/>
            <person name="Shimoda M."/>
            <person name="Kobayashi T."/>
            <person name="Uehara T."/>
        </authorList>
    </citation>
    <scope>NUCLEOTIDE SEQUENCE [LARGE SCALE GENOMIC DNA]</scope>
    <source>
        <strain evidence="1 2">Japan</strain>
    </source>
</reference>
<dbReference type="EMBL" id="AP028909">
    <property type="protein sequence ID" value="BES89376.1"/>
    <property type="molecule type" value="Genomic_DNA"/>
</dbReference>